<dbReference type="Pfam" id="PF24626">
    <property type="entry name" value="SH3_Tf2-1"/>
    <property type="match status" value="1"/>
</dbReference>
<dbReference type="Proteomes" id="UP000076078">
    <property type="component" value="Unassembled WGS sequence"/>
</dbReference>
<dbReference type="Gene3D" id="2.40.50.40">
    <property type="match status" value="1"/>
</dbReference>
<evidence type="ECO:0000259" key="1">
    <source>
        <dbReference type="PROSITE" id="PS50013"/>
    </source>
</evidence>
<feature type="domain" description="Chromo" evidence="1">
    <location>
        <begin position="141"/>
        <end position="194"/>
    </location>
</feature>
<dbReference type="STRING" id="361077.A0A151Z4P7"/>
<protein>
    <recommendedName>
        <fullName evidence="1">Chromo domain-containing protein</fullName>
    </recommendedName>
</protein>
<dbReference type="InterPro" id="IPR016197">
    <property type="entry name" value="Chromo-like_dom_sf"/>
</dbReference>
<organism evidence="2 3">
    <name type="scientific">Tieghemostelium lacteum</name>
    <name type="common">Slime mold</name>
    <name type="synonym">Dictyostelium lacteum</name>
    <dbReference type="NCBI Taxonomy" id="361077"/>
    <lineage>
        <taxon>Eukaryota</taxon>
        <taxon>Amoebozoa</taxon>
        <taxon>Evosea</taxon>
        <taxon>Eumycetozoa</taxon>
        <taxon>Dictyostelia</taxon>
        <taxon>Dictyosteliales</taxon>
        <taxon>Raperosteliaceae</taxon>
        <taxon>Tieghemostelium</taxon>
    </lineage>
</organism>
<dbReference type="OrthoDB" id="2630497at2759"/>
<accession>A0A151Z4P7</accession>
<evidence type="ECO:0000313" key="3">
    <source>
        <dbReference type="Proteomes" id="UP000076078"/>
    </source>
</evidence>
<keyword evidence="3" id="KW-1185">Reference proteome</keyword>
<comment type="caution">
    <text evidence="2">The sequence shown here is derived from an EMBL/GenBank/DDBJ whole genome shotgun (WGS) entry which is preliminary data.</text>
</comment>
<dbReference type="InterPro" id="IPR056924">
    <property type="entry name" value="SH3_Tf2-1"/>
</dbReference>
<proteinExistence type="predicted"/>
<dbReference type="InParanoid" id="A0A151Z4P7"/>
<name>A0A151Z4P7_TIELA</name>
<sequence>MPVNLHNMDKRLTAMKVKEIREMVKDNVLDSQIRMAAQYNKKRVEVDIKENDLVMIKHKYIHTDFAKSLLIGKLENRNIGPFKVKKVFNNGLSIELVLPENMRRHSTFNVNQVIKYYESKEFNQDEINMPKPDIIDGKEEFEVEMILDHKPNFSRYLVKWKGYPNDQSIFCGCEKSILNHLELSNGNLLRNFLS</sequence>
<dbReference type="PROSITE" id="PS50013">
    <property type="entry name" value="CHROMO_2"/>
    <property type="match status" value="1"/>
</dbReference>
<dbReference type="EMBL" id="LODT01000046">
    <property type="protein sequence ID" value="KYQ88915.1"/>
    <property type="molecule type" value="Genomic_DNA"/>
</dbReference>
<dbReference type="AlphaFoldDB" id="A0A151Z4P7"/>
<reference evidence="2 3" key="1">
    <citation type="submission" date="2015-12" db="EMBL/GenBank/DDBJ databases">
        <title>Dictyostelia acquired genes for synthesis and detection of signals that induce cell-type specialization by lateral gene transfer from prokaryotes.</title>
        <authorList>
            <person name="Gloeckner G."/>
            <person name="Schaap P."/>
        </authorList>
    </citation>
    <scope>NUCLEOTIDE SEQUENCE [LARGE SCALE GENOMIC DNA]</scope>
    <source>
        <strain evidence="2 3">TK</strain>
    </source>
</reference>
<dbReference type="SUPFAM" id="SSF54160">
    <property type="entry name" value="Chromo domain-like"/>
    <property type="match status" value="1"/>
</dbReference>
<evidence type="ECO:0000313" key="2">
    <source>
        <dbReference type="EMBL" id="KYQ88915.1"/>
    </source>
</evidence>
<dbReference type="InterPro" id="IPR000953">
    <property type="entry name" value="Chromo/chromo_shadow_dom"/>
</dbReference>
<gene>
    <name evidence="2" type="ORF">DLAC_10496</name>
</gene>